<accession>A0A9Q0AP90</accession>
<dbReference type="InterPro" id="IPR000537">
    <property type="entry name" value="UbiA_prenyltransferase"/>
</dbReference>
<evidence type="ECO:0000256" key="5">
    <source>
        <dbReference type="ARBA" id="ARBA00022679"/>
    </source>
</evidence>
<feature type="transmembrane region" description="Helical" evidence="11">
    <location>
        <begin position="155"/>
        <end position="172"/>
    </location>
</feature>
<evidence type="ECO:0000256" key="8">
    <source>
        <dbReference type="ARBA" id="ARBA00023136"/>
    </source>
</evidence>
<sequence>MSITTTEKQTSFAQTLIQEKIFIPPSAPRASSLPWLPPSWVPYGELARLHKPAGILYIYFPYLFGSLFAACISAEVPSPRQMVLPNVLLLSIAFVIRSIGCTWNDYVDRDLDKHVDRCHVRPLARGAVAPSAALLFMMAQYFVLFAFAGVTAPESLPYLIPVVLTGTFYPYAKRITHYAQLVLGISLSMGTLVGCTVTGVGAIDFSSPFQRTGISLLALMASYVVWTMIYDTIYALQDLESDKKIGNMAMSIKFEENMAQLLYFLSVVMVVLLITTGYFMNASAFFYVFVAVTGLILYAMVSSINLDDSKDCWWWFVKGGLMIGSSLTGMLMVEYLARAFL</sequence>
<feature type="transmembrane region" description="Helical" evidence="11">
    <location>
        <begin position="284"/>
        <end position="301"/>
    </location>
</feature>
<evidence type="ECO:0000256" key="2">
    <source>
        <dbReference type="ARBA" id="ARBA00004141"/>
    </source>
</evidence>
<feature type="transmembrane region" description="Helical" evidence="11">
    <location>
        <begin position="257"/>
        <end position="278"/>
    </location>
</feature>
<keyword evidence="8 11" id="KW-0472">Membrane</keyword>
<keyword evidence="9" id="KW-0325">Glycoprotein</keyword>
<dbReference type="Gene3D" id="1.20.120.1780">
    <property type="entry name" value="UbiA prenyltransferase"/>
    <property type="match status" value="1"/>
</dbReference>
<dbReference type="AlphaFoldDB" id="A0A9Q0AP90"/>
<dbReference type="Pfam" id="PF01040">
    <property type="entry name" value="UbiA"/>
    <property type="match status" value="1"/>
</dbReference>
<dbReference type="InterPro" id="IPR039653">
    <property type="entry name" value="Prenyltransferase"/>
</dbReference>
<feature type="transmembrane region" description="Helical" evidence="11">
    <location>
        <begin position="214"/>
        <end position="236"/>
    </location>
</feature>
<comment type="similarity">
    <text evidence="4">Belongs to the UbiA prenyltransferase family.</text>
</comment>
<evidence type="ECO:0000256" key="1">
    <source>
        <dbReference type="ARBA" id="ARBA00001946"/>
    </source>
</evidence>
<keyword evidence="7 11" id="KW-1133">Transmembrane helix</keyword>
<dbReference type="GO" id="GO:0008412">
    <property type="term" value="F:4-hydroxybenzoate polyprenyltransferase activity"/>
    <property type="evidence" value="ECO:0007669"/>
    <property type="project" value="TreeGrafter"/>
</dbReference>
<protein>
    <recommendedName>
        <fullName evidence="10">Diterpenoid pyrone biosynthesis cluster protein C</fullName>
    </recommendedName>
</protein>
<dbReference type="PANTHER" id="PTHR11048:SF28">
    <property type="entry name" value="4-HYDROXYBENZOATE POLYPRENYLTRANSFERASE, MITOCHONDRIAL"/>
    <property type="match status" value="1"/>
</dbReference>
<feature type="transmembrane region" description="Helical" evidence="11">
    <location>
        <begin position="313"/>
        <end position="337"/>
    </location>
</feature>
<dbReference type="Proteomes" id="UP000829685">
    <property type="component" value="Unassembled WGS sequence"/>
</dbReference>
<evidence type="ECO:0000313" key="12">
    <source>
        <dbReference type="EMBL" id="KAI1868988.1"/>
    </source>
</evidence>
<dbReference type="EMBL" id="JAFIMR010000016">
    <property type="protein sequence ID" value="KAI1868988.1"/>
    <property type="molecule type" value="Genomic_DNA"/>
</dbReference>
<feature type="transmembrane region" description="Helical" evidence="11">
    <location>
        <begin position="82"/>
        <end position="106"/>
    </location>
</feature>
<dbReference type="GO" id="GO:0006744">
    <property type="term" value="P:ubiquinone biosynthetic process"/>
    <property type="evidence" value="ECO:0007669"/>
    <property type="project" value="TreeGrafter"/>
</dbReference>
<dbReference type="OrthoDB" id="18170at2759"/>
<dbReference type="PANTHER" id="PTHR11048">
    <property type="entry name" value="PRENYLTRANSFERASES"/>
    <property type="match status" value="1"/>
</dbReference>
<evidence type="ECO:0000256" key="4">
    <source>
        <dbReference type="ARBA" id="ARBA00005985"/>
    </source>
</evidence>
<evidence type="ECO:0000256" key="10">
    <source>
        <dbReference type="ARBA" id="ARBA00075214"/>
    </source>
</evidence>
<keyword evidence="6 11" id="KW-0812">Transmembrane</keyword>
<dbReference type="FunFam" id="1.20.120.1780:FF:000001">
    <property type="entry name" value="4-hydroxybenzoate octaprenyltransferase"/>
    <property type="match status" value="1"/>
</dbReference>
<evidence type="ECO:0000313" key="13">
    <source>
        <dbReference type="Proteomes" id="UP000829685"/>
    </source>
</evidence>
<dbReference type="Gene3D" id="1.10.357.140">
    <property type="entry name" value="UbiA prenyltransferase"/>
    <property type="match status" value="1"/>
</dbReference>
<name>A0A9Q0AP90_9PEZI</name>
<comment type="subcellular location">
    <subcellularLocation>
        <location evidence="2">Membrane</location>
        <topology evidence="2">Multi-pass membrane protein</topology>
    </subcellularLocation>
</comment>
<gene>
    <name evidence="12" type="ORF">JX265_006967</name>
</gene>
<comment type="pathway">
    <text evidence="3">Secondary metabolite biosynthesis; terpenoid biosynthesis.</text>
</comment>
<feature type="transmembrane region" description="Helical" evidence="11">
    <location>
        <begin position="56"/>
        <end position="76"/>
    </location>
</feature>
<dbReference type="InterPro" id="IPR044878">
    <property type="entry name" value="UbiA_sf"/>
</dbReference>
<keyword evidence="5" id="KW-0808">Transferase</keyword>
<comment type="caution">
    <text evidence="12">The sequence shown here is derived from an EMBL/GenBank/DDBJ whole genome shotgun (WGS) entry which is preliminary data.</text>
</comment>
<dbReference type="GO" id="GO:0005743">
    <property type="term" value="C:mitochondrial inner membrane"/>
    <property type="evidence" value="ECO:0007669"/>
    <property type="project" value="TreeGrafter"/>
</dbReference>
<organism evidence="12 13">
    <name type="scientific">Neoarthrinium moseri</name>
    <dbReference type="NCBI Taxonomy" id="1658444"/>
    <lineage>
        <taxon>Eukaryota</taxon>
        <taxon>Fungi</taxon>
        <taxon>Dikarya</taxon>
        <taxon>Ascomycota</taxon>
        <taxon>Pezizomycotina</taxon>
        <taxon>Sordariomycetes</taxon>
        <taxon>Xylariomycetidae</taxon>
        <taxon>Amphisphaeriales</taxon>
        <taxon>Apiosporaceae</taxon>
        <taxon>Neoarthrinium</taxon>
    </lineage>
</organism>
<evidence type="ECO:0000256" key="7">
    <source>
        <dbReference type="ARBA" id="ARBA00022989"/>
    </source>
</evidence>
<evidence type="ECO:0000256" key="3">
    <source>
        <dbReference type="ARBA" id="ARBA00004721"/>
    </source>
</evidence>
<feature type="transmembrane region" description="Helical" evidence="11">
    <location>
        <begin position="127"/>
        <end position="149"/>
    </location>
</feature>
<proteinExistence type="inferred from homology"/>
<feature type="transmembrane region" description="Helical" evidence="11">
    <location>
        <begin position="181"/>
        <end position="202"/>
    </location>
</feature>
<comment type="cofactor">
    <cofactor evidence="1">
        <name>Mg(2+)</name>
        <dbReference type="ChEBI" id="CHEBI:18420"/>
    </cofactor>
</comment>
<keyword evidence="13" id="KW-1185">Reference proteome</keyword>
<reference evidence="12" key="1">
    <citation type="submission" date="2021-03" db="EMBL/GenBank/DDBJ databases">
        <title>Revisited historic fungal species revealed as producer of novel bioactive compounds through whole genome sequencing and comparative genomics.</title>
        <authorList>
            <person name="Vignolle G.A."/>
            <person name="Hochenegger N."/>
            <person name="Mach R.L."/>
            <person name="Mach-Aigner A.R."/>
            <person name="Javad Rahimi M."/>
            <person name="Salim K.A."/>
            <person name="Chan C.M."/>
            <person name="Lim L.B.L."/>
            <person name="Cai F."/>
            <person name="Druzhinina I.S."/>
            <person name="U'Ren J.M."/>
            <person name="Derntl C."/>
        </authorList>
    </citation>
    <scope>NUCLEOTIDE SEQUENCE</scope>
    <source>
        <strain evidence="12">TUCIM 5799</strain>
    </source>
</reference>
<evidence type="ECO:0000256" key="6">
    <source>
        <dbReference type="ARBA" id="ARBA00022692"/>
    </source>
</evidence>
<dbReference type="FunFam" id="1.10.357.140:FF:000008">
    <property type="entry name" value="4-hydroxybenzoate octaprenyltransferase"/>
    <property type="match status" value="1"/>
</dbReference>
<evidence type="ECO:0000256" key="9">
    <source>
        <dbReference type="ARBA" id="ARBA00023180"/>
    </source>
</evidence>
<evidence type="ECO:0000256" key="11">
    <source>
        <dbReference type="SAM" id="Phobius"/>
    </source>
</evidence>
<dbReference type="CDD" id="cd13959">
    <property type="entry name" value="PT_UbiA_COQ2"/>
    <property type="match status" value="1"/>
</dbReference>